<feature type="coiled-coil region" evidence="1">
    <location>
        <begin position="14"/>
        <end position="41"/>
    </location>
</feature>
<dbReference type="EMBL" id="CP063189">
    <property type="protein sequence ID" value="WCZ33032.1"/>
    <property type="molecule type" value="Genomic_DNA"/>
</dbReference>
<evidence type="ECO:0000313" key="3">
    <source>
        <dbReference type="Proteomes" id="UP001220064"/>
    </source>
</evidence>
<sequence>MILQKATMRRAYDAAGMTVTNEELDEQYERMQQEWEDLLTANETMVLRRYSQQTGIKVADGLTRHQLLNQARMLTDDQIKERYLEPLNQIIAERELEKERAREIIEEDVLASEDLWKTKWSVFPADHWGTRLVRQLYPNKPGGRWELIAGALILVRDYQGIGYPAHPEQTEILGSFEKTVDQALEEYNEYRRRRKLRLK</sequence>
<gene>
    <name evidence="2" type="ORF">CMASS_08020</name>
</gene>
<keyword evidence="3" id="KW-1185">Reference proteome</keyword>
<proteinExistence type="predicted"/>
<reference evidence="2 3" key="1">
    <citation type="submission" date="2020-10" db="EMBL/GenBank/DDBJ databases">
        <title>Complete genome sequence of Corynebacterium massiliense DSM 45435, type strain of Corynebacterium massiliense.</title>
        <authorList>
            <person name="Busche T."/>
            <person name="Kalinowski J."/>
            <person name="Ruckert C."/>
        </authorList>
    </citation>
    <scope>NUCLEOTIDE SEQUENCE [LARGE SCALE GENOMIC DNA]</scope>
    <source>
        <strain evidence="2 3">DSM 45435</strain>
    </source>
</reference>
<organism evidence="2 3">
    <name type="scientific">Corynebacterium massiliense DSM 45435</name>
    <dbReference type="NCBI Taxonomy" id="1121364"/>
    <lineage>
        <taxon>Bacteria</taxon>
        <taxon>Bacillati</taxon>
        <taxon>Actinomycetota</taxon>
        <taxon>Actinomycetes</taxon>
        <taxon>Mycobacteriales</taxon>
        <taxon>Corynebacteriaceae</taxon>
        <taxon>Corynebacterium</taxon>
    </lineage>
</organism>
<evidence type="ECO:0000313" key="2">
    <source>
        <dbReference type="EMBL" id="WCZ33032.1"/>
    </source>
</evidence>
<evidence type="ECO:0000256" key="1">
    <source>
        <dbReference type="SAM" id="Coils"/>
    </source>
</evidence>
<keyword evidence="1" id="KW-0175">Coiled coil</keyword>
<dbReference type="Proteomes" id="UP001220064">
    <property type="component" value="Chromosome"/>
</dbReference>
<dbReference type="RefSeq" id="WP_022863734.1">
    <property type="nucleotide sequence ID" value="NZ_ATVG01000015.1"/>
</dbReference>
<accession>A0ABY7UC46</accession>
<name>A0ABY7UC46_9CORY</name>
<protein>
    <submittedName>
        <fullName evidence="2">Uncharacterized protein</fullName>
    </submittedName>
</protein>